<keyword evidence="1" id="KW-0812">Transmembrane</keyword>
<evidence type="ECO:0000313" key="2">
    <source>
        <dbReference type="EMBL" id="MBM7643919.1"/>
    </source>
</evidence>
<name>A0ABS2PV31_9BACL</name>
<dbReference type="EMBL" id="JAFBER010000001">
    <property type="protein sequence ID" value="MBM7643919.1"/>
    <property type="molecule type" value="Genomic_DNA"/>
</dbReference>
<keyword evidence="1" id="KW-0472">Membrane</keyword>
<feature type="transmembrane region" description="Helical" evidence="1">
    <location>
        <begin position="236"/>
        <end position="254"/>
    </location>
</feature>
<feature type="transmembrane region" description="Helical" evidence="1">
    <location>
        <begin position="208"/>
        <end position="229"/>
    </location>
</feature>
<keyword evidence="1" id="KW-1133">Transmembrane helix</keyword>
<dbReference type="RefSeq" id="WP_205001853.1">
    <property type="nucleotide sequence ID" value="NZ_JAFBER010000001.1"/>
</dbReference>
<feature type="transmembrane region" description="Helical" evidence="1">
    <location>
        <begin position="167"/>
        <end position="188"/>
    </location>
</feature>
<dbReference type="Proteomes" id="UP000808914">
    <property type="component" value="Unassembled WGS sequence"/>
</dbReference>
<feature type="transmembrane region" description="Helical" evidence="1">
    <location>
        <begin position="6"/>
        <end position="23"/>
    </location>
</feature>
<accession>A0ABS2PV31</accession>
<evidence type="ECO:0000313" key="3">
    <source>
        <dbReference type="Proteomes" id="UP000808914"/>
    </source>
</evidence>
<feature type="transmembrane region" description="Helical" evidence="1">
    <location>
        <begin position="35"/>
        <end position="59"/>
    </location>
</feature>
<sequence length="344" mass="37746">MLGISLFEWLLYICFSILSGSLFHHNKMAVPKKFVLSAAAGTALFSAAPLINQIAALSGDIGFGTAVKNVLIDFDMGRAWFILVVIAGLLFCLIAFNHLSNDPFLTKIALILVIILIGVYTYISLSSGIFLWLPFIFRFFYLLSLSCFGGLLLASRSQSPSAALSKIVCLIMAFISCALMALAGLWTAPFHQLIHQFKQSLMVNSGQAAVILNLLLLTSLWCTLICFIFKRADRTVNLILFLFILGATSFLNQQAAPLDISALIKAGQISPLFQAFYHKPAASETVIPFTWHAVSVGMITASCLCLFLIGISLIKKWPEWLSVVFSFLFIVSGYLTVMSMILSI</sequence>
<feature type="transmembrane region" description="Helical" evidence="1">
    <location>
        <begin position="79"/>
        <end position="97"/>
    </location>
</feature>
<evidence type="ECO:0000256" key="1">
    <source>
        <dbReference type="SAM" id="Phobius"/>
    </source>
</evidence>
<feature type="transmembrane region" description="Helical" evidence="1">
    <location>
        <begin position="129"/>
        <end position="155"/>
    </location>
</feature>
<gene>
    <name evidence="2" type="ORF">JOD45_000110</name>
</gene>
<reference evidence="2 3" key="1">
    <citation type="submission" date="2021-01" db="EMBL/GenBank/DDBJ databases">
        <title>Genomic Encyclopedia of Type Strains, Phase IV (KMG-IV): sequencing the most valuable type-strain genomes for metagenomic binning, comparative biology and taxonomic classification.</title>
        <authorList>
            <person name="Goeker M."/>
        </authorList>
    </citation>
    <scope>NUCLEOTIDE SEQUENCE [LARGE SCALE GENOMIC DNA]</scope>
    <source>
        <strain evidence="2 3">DSM 28236</strain>
    </source>
</reference>
<organism evidence="2 3">
    <name type="scientific">Scopulibacillus daqui</name>
    <dbReference type="NCBI Taxonomy" id="1469162"/>
    <lineage>
        <taxon>Bacteria</taxon>
        <taxon>Bacillati</taxon>
        <taxon>Bacillota</taxon>
        <taxon>Bacilli</taxon>
        <taxon>Bacillales</taxon>
        <taxon>Sporolactobacillaceae</taxon>
        <taxon>Scopulibacillus</taxon>
    </lineage>
</organism>
<feature type="transmembrane region" description="Helical" evidence="1">
    <location>
        <begin position="320"/>
        <end position="342"/>
    </location>
</feature>
<feature type="transmembrane region" description="Helical" evidence="1">
    <location>
        <begin position="289"/>
        <end position="314"/>
    </location>
</feature>
<keyword evidence="3" id="KW-1185">Reference proteome</keyword>
<comment type="caution">
    <text evidence="2">The sequence shown here is derived from an EMBL/GenBank/DDBJ whole genome shotgun (WGS) entry which is preliminary data.</text>
</comment>
<protein>
    <submittedName>
        <fullName evidence="2">Copper resistance protein D</fullName>
    </submittedName>
</protein>
<feature type="transmembrane region" description="Helical" evidence="1">
    <location>
        <begin position="104"/>
        <end position="123"/>
    </location>
</feature>
<proteinExistence type="predicted"/>